<gene>
    <name evidence="1" type="ORF">TNCV_2483981</name>
</gene>
<dbReference type="EMBL" id="BMAU01021371">
    <property type="protein sequence ID" value="GFY25278.1"/>
    <property type="molecule type" value="Genomic_DNA"/>
</dbReference>
<evidence type="ECO:0000313" key="2">
    <source>
        <dbReference type="Proteomes" id="UP000887159"/>
    </source>
</evidence>
<dbReference type="AlphaFoldDB" id="A0A8X7BB11"/>
<keyword evidence="2" id="KW-1185">Reference proteome</keyword>
<name>A0A8X7BB11_TRICX</name>
<organism evidence="1 2">
    <name type="scientific">Trichonephila clavipes</name>
    <name type="common">Golden silk orbweaver</name>
    <name type="synonym">Nephila clavipes</name>
    <dbReference type="NCBI Taxonomy" id="2585209"/>
    <lineage>
        <taxon>Eukaryota</taxon>
        <taxon>Metazoa</taxon>
        <taxon>Ecdysozoa</taxon>
        <taxon>Arthropoda</taxon>
        <taxon>Chelicerata</taxon>
        <taxon>Arachnida</taxon>
        <taxon>Araneae</taxon>
        <taxon>Araneomorphae</taxon>
        <taxon>Entelegynae</taxon>
        <taxon>Araneoidea</taxon>
        <taxon>Nephilidae</taxon>
        <taxon>Trichonephila</taxon>
    </lineage>
</organism>
<sequence length="170" mass="19112">MNSATLILPHSTPAKSVKLHDAGSRQRSCRMIMQHVKDALSICLTSVFTVKLKYYLWFRIAKSSLWVGNWASKLPAVMGFCLYSATLKRDISSRVECTSQSHEFVTRVVPPKPGFWDFMPLKNLLIKQWSLKLQDQRSVKSAGRERLMGLRAGAGDVGEYSFSSSIVLVT</sequence>
<evidence type="ECO:0000313" key="1">
    <source>
        <dbReference type="EMBL" id="GFY25278.1"/>
    </source>
</evidence>
<dbReference type="Proteomes" id="UP000887159">
    <property type="component" value="Unassembled WGS sequence"/>
</dbReference>
<accession>A0A8X7BB11</accession>
<reference evidence="1" key="1">
    <citation type="submission" date="2020-08" db="EMBL/GenBank/DDBJ databases">
        <title>Multicomponent nature underlies the extraordinary mechanical properties of spider dragline silk.</title>
        <authorList>
            <person name="Kono N."/>
            <person name="Nakamura H."/>
            <person name="Mori M."/>
            <person name="Yoshida Y."/>
            <person name="Ohtoshi R."/>
            <person name="Malay A.D."/>
            <person name="Moran D.A.P."/>
            <person name="Tomita M."/>
            <person name="Numata K."/>
            <person name="Arakawa K."/>
        </authorList>
    </citation>
    <scope>NUCLEOTIDE SEQUENCE</scope>
</reference>
<comment type="caution">
    <text evidence="1">The sequence shown here is derived from an EMBL/GenBank/DDBJ whole genome shotgun (WGS) entry which is preliminary data.</text>
</comment>
<protein>
    <submittedName>
        <fullName evidence="1">Uncharacterized protein</fullName>
    </submittedName>
</protein>
<proteinExistence type="predicted"/>